<sequence length="428" mass="49551">MICITLLPIKAGAAPDINKNNGKQYRVESAQVINKNTLDSEKNQTINTPVYKSYAEYTCYSVDDILEVVKDYCLNREESFTISYIGNFDDLHNIVDEIYDYIERTDGYLANSIKSYSGRWAMYTDGSIDLQLNISYRTTKAQEEYVDAKVSSILNNIITEYMTDDQKEKAIHDYIVANIAYDTSLTKFTAYEALYSGTTVCQGYAMLAYKMLNQVGIETKIVVGEANNGSSTESHAWNLVNLHGKWYQLDCTWDDPVPDRKGRVRYDYYNITDEKMGQDHFWERAKYPEAYTYYDMSNIDKPYEKKDLSGFKQITEKKDVAVDKVWNIDFTKSVNVDSINHNNIFVVREDEFNSRFNSIEDINDINFLNSLNKISTKIGYDENKRLLTITPQYKYNSACSYYIIITEKVLSLYGEKIPKPIIMKFTTK</sequence>
<dbReference type="Gene3D" id="3.10.620.30">
    <property type="match status" value="1"/>
</dbReference>
<dbReference type="PANTHER" id="PTHR46333:SF2">
    <property type="entry name" value="CYTOKINESIS PROTEIN 3"/>
    <property type="match status" value="1"/>
</dbReference>
<dbReference type="AlphaFoldDB" id="A0A923E629"/>
<name>A0A923E629_CLOTT</name>
<comment type="caution">
    <text evidence="2">The sequence shown here is derived from an EMBL/GenBank/DDBJ whole genome shotgun (WGS) entry which is preliminary data.</text>
</comment>
<dbReference type="PANTHER" id="PTHR46333">
    <property type="entry name" value="CYTOKINESIS PROTEIN 3"/>
    <property type="match status" value="1"/>
</dbReference>
<organism evidence="2 3">
    <name type="scientific">Clostridium tetanomorphum</name>
    <dbReference type="NCBI Taxonomy" id="1553"/>
    <lineage>
        <taxon>Bacteria</taxon>
        <taxon>Bacillati</taxon>
        <taxon>Bacillota</taxon>
        <taxon>Clostridia</taxon>
        <taxon>Eubacteriales</taxon>
        <taxon>Clostridiaceae</taxon>
        <taxon>Clostridium</taxon>
    </lineage>
</organism>
<dbReference type="InterPro" id="IPR038765">
    <property type="entry name" value="Papain-like_cys_pep_sf"/>
</dbReference>
<dbReference type="SMART" id="SM00460">
    <property type="entry name" value="TGc"/>
    <property type="match status" value="1"/>
</dbReference>
<dbReference type="SUPFAM" id="SSF54001">
    <property type="entry name" value="Cysteine proteinases"/>
    <property type="match status" value="1"/>
</dbReference>
<dbReference type="GO" id="GO:0005737">
    <property type="term" value="C:cytoplasm"/>
    <property type="evidence" value="ECO:0007669"/>
    <property type="project" value="TreeGrafter"/>
</dbReference>
<dbReference type="Pfam" id="PF01841">
    <property type="entry name" value="Transglut_core"/>
    <property type="match status" value="1"/>
</dbReference>
<keyword evidence="3" id="KW-1185">Reference proteome</keyword>
<evidence type="ECO:0000313" key="3">
    <source>
        <dbReference type="Proteomes" id="UP000563151"/>
    </source>
</evidence>
<dbReference type="InterPro" id="IPR002931">
    <property type="entry name" value="Transglutaminase-like"/>
</dbReference>
<dbReference type="InterPro" id="IPR052557">
    <property type="entry name" value="CAP/Cytokinesis_protein"/>
</dbReference>
<dbReference type="Proteomes" id="UP000563151">
    <property type="component" value="Unassembled WGS sequence"/>
</dbReference>
<evidence type="ECO:0000259" key="1">
    <source>
        <dbReference type="SMART" id="SM00460"/>
    </source>
</evidence>
<evidence type="ECO:0000313" key="2">
    <source>
        <dbReference type="EMBL" id="MBC2397125.1"/>
    </source>
</evidence>
<protein>
    <submittedName>
        <fullName evidence="2">Transglutaminase</fullName>
    </submittedName>
</protein>
<proteinExistence type="predicted"/>
<gene>
    <name evidence="2" type="ORF">HGG79_04920</name>
</gene>
<reference evidence="2 3" key="1">
    <citation type="submission" date="2020-04" db="EMBL/GenBank/DDBJ databases">
        <title>Genomic insights into acetone-butanol-ethanol (ABE) fermentation by sequencing solventogenic clostridia strains.</title>
        <authorList>
            <person name="Brown S."/>
        </authorList>
    </citation>
    <scope>NUCLEOTIDE SEQUENCE [LARGE SCALE GENOMIC DNA]</scope>
    <source>
        <strain evidence="2 3">DJ011</strain>
    </source>
</reference>
<accession>A0A923E629</accession>
<dbReference type="EMBL" id="JAAZWO010000004">
    <property type="protein sequence ID" value="MBC2397125.1"/>
    <property type="molecule type" value="Genomic_DNA"/>
</dbReference>
<feature type="domain" description="Transglutaminase-like" evidence="1">
    <location>
        <begin position="193"/>
        <end position="253"/>
    </location>
</feature>